<dbReference type="AlphaFoldDB" id="A0AA39PPM8"/>
<accession>A0AA39PPM8</accession>
<gene>
    <name evidence="2" type="ORF">EDD18DRAFT_1359895</name>
</gene>
<proteinExistence type="predicted"/>
<evidence type="ECO:0000313" key="2">
    <source>
        <dbReference type="EMBL" id="KAK0488207.1"/>
    </source>
</evidence>
<sequence length="186" mass="21427">MHFSLAALVPLVALLVPGLSDAITTHQLVAGNTTIQGRNYDGSYAPWKPSWTWPGMDEHCLTDILEYCPCLDGIQVSFPVAYNNCQWEPVFDDRYDWKGWKPSKHDPFPCGYVDKVTYEINCKDLCLAYNNCSSCQVYSLEEAVEPFICALFEKIIDIMTWEGDCEDGWVNDWVYHSTLYWNVCYY</sequence>
<protein>
    <submittedName>
        <fullName evidence="2">Uncharacterized protein</fullName>
    </submittedName>
</protein>
<dbReference type="Proteomes" id="UP001175228">
    <property type="component" value="Unassembled WGS sequence"/>
</dbReference>
<feature type="chain" id="PRO_5041324446" evidence="1">
    <location>
        <begin position="23"/>
        <end position="186"/>
    </location>
</feature>
<organism evidence="2 3">
    <name type="scientific">Armillaria luteobubalina</name>
    <dbReference type="NCBI Taxonomy" id="153913"/>
    <lineage>
        <taxon>Eukaryota</taxon>
        <taxon>Fungi</taxon>
        <taxon>Dikarya</taxon>
        <taxon>Basidiomycota</taxon>
        <taxon>Agaricomycotina</taxon>
        <taxon>Agaricomycetes</taxon>
        <taxon>Agaricomycetidae</taxon>
        <taxon>Agaricales</taxon>
        <taxon>Marasmiineae</taxon>
        <taxon>Physalacriaceae</taxon>
        <taxon>Armillaria</taxon>
    </lineage>
</organism>
<comment type="caution">
    <text evidence="2">The sequence shown here is derived from an EMBL/GenBank/DDBJ whole genome shotgun (WGS) entry which is preliminary data.</text>
</comment>
<dbReference type="EMBL" id="JAUEPU010000041">
    <property type="protein sequence ID" value="KAK0488207.1"/>
    <property type="molecule type" value="Genomic_DNA"/>
</dbReference>
<name>A0AA39PPM8_9AGAR</name>
<evidence type="ECO:0000256" key="1">
    <source>
        <dbReference type="SAM" id="SignalP"/>
    </source>
</evidence>
<keyword evidence="1" id="KW-0732">Signal</keyword>
<feature type="signal peptide" evidence="1">
    <location>
        <begin position="1"/>
        <end position="22"/>
    </location>
</feature>
<keyword evidence="3" id="KW-1185">Reference proteome</keyword>
<evidence type="ECO:0000313" key="3">
    <source>
        <dbReference type="Proteomes" id="UP001175228"/>
    </source>
</evidence>
<reference evidence="2" key="1">
    <citation type="submission" date="2023-06" db="EMBL/GenBank/DDBJ databases">
        <authorList>
            <consortium name="Lawrence Berkeley National Laboratory"/>
            <person name="Ahrendt S."/>
            <person name="Sahu N."/>
            <person name="Indic B."/>
            <person name="Wong-Bajracharya J."/>
            <person name="Merenyi Z."/>
            <person name="Ke H.-M."/>
            <person name="Monk M."/>
            <person name="Kocsube S."/>
            <person name="Drula E."/>
            <person name="Lipzen A."/>
            <person name="Balint B."/>
            <person name="Henrissat B."/>
            <person name="Andreopoulos B."/>
            <person name="Martin F.M."/>
            <person name="Harder C.B."/>
            <person name="Rigling D."/>
            <person name="Ford K.L."/>
            <person name="Foster G.D."/>
            <person name="Pangilinan J."/>
            <person name="Papanicolaou A."/>
            <person name="Barry K."/>
            <person name="LaButti K."/>
            <person name="Viragh M."/>
            <person name="Koriabine M."/>
            <person name="Yan M."/>
            <person name="Riley R."/>
            <person name="Champramary S."/>
            <person name="Plett K.L."/>
            <person name="Tsai I.J."/>
            <person name="Slot J."/>
            <person name="Sipos G."/>
            <person name="Plett J."/>
            <person name="Nagy L.G."/>
            <person name="Grigoriev I.V."/>
        </authorList>
    </citation>
    <scope>NUCLEOTIDE SEQUENCE</scope>
    <source>
        <strain evidence="2">HWK02</strain>
    </source>
</reference>